<comment type="caution">
    <text evidence="5">The sequence shown here is derived from an EMBL/GenBank/DDBJ whole genome shotgun (WGS) entry which is preliminary data.</text>
</comment>
<evidence type="ECO:0000256" key="1">
    <source>
        <dbReference type="ARBA" id="ARBA00022448"/>
    </source>
</evidence>
<dbReference type="AlphaFoldDB" id="A0A840MYL7"/>
<keyword evidence="1" id="KW-0813">Transport</keyword>
<dbReference type="Gene3D" id="3.55.50.30">
    <property type="match status" value="1"/>
</dbReference>
<name>A0A840MYL7_9BRAD</name>
<evidence type="ECO:0000256" key="2">
    <source>
        <dbReference type="ARBA" id="ARBA00023136"/>
    </source>
</evidence>
<dbReference type="GO" id="GO:0019867">
    <property type="term" value="C:outer membrane"/>
    <property type="evidence" value="ECO:0007669"/>
    <property type="project" value="InterPro"/>
</dbReference>
<proteinExistence type="predicted"/>
<evidence type="ECO:0000313" key="5">
    <source>
        <dbReference type="EMBL" id="MBB5051840.1"/>
    </source>
</evidence>
<keyword evidence="3" id="KW-0998">Cell outer membrane</keyword>
<evidence type="ECO:0000313" key="6">
    <source>
        <dbReference type="Proteomes" id="UP000521227"/>
    </source>
</evidence>
<evidence type="ECO:0000256" key="3">
    <source>
        <dbReference type="ARBA" id="ARBA00023237"/>
    </source>
</evidence>
<evidence type="ECO:0000259" key="4">
    <source>
        <dbReference type="SMART" id="SM00965"/>
    </source>
</evidence>
<keyword evidence="2" id="KW-0472">Membrane</keyword>
<accession>A0A840MYL7</accession>
<sequence length="247" mass="26478">MNAEVMAAKSPTKSHLTALVMITLLLIPALVFSAGAIELNSRLPLQPLAFDIPAQPLAAALHAYSRKVGVQVLYDSRSASGQQSVAIQGYFAPDEALIRLLGNTDLDVRRARTDAITLVAPAVIEHGLPPVNPLTDADLVLGELRVRANVRPNDLEKFADYSETVRSEVQRALLKNPQSATGNYRAVLDLWIDPTRTIRKAALLQSTGDAVRDSAITGTLQGLLIRQPTPADAPQPIRAVVAVSTAK</sequence>
<organism evidence="5 6">
    <name type="scientific">Afipia massiliensis</name>
    <dbReference type="NCBI Taxonomy" id="211460"/>
    <lineage>
        <taxon>Bacteria</taxon>
        <taxon>Pseudomonadati</taxon>
        <taxon>Pseudomonadota</taxon>
        <taxon>Alphaproteobacteria</taxon>
        <taxon>Hyphomicrobiales</taxon>
        <taxon>Nitrobacteraceae</taxon>
        <taxon>Afipia</taxon>
    </lineage>
</organism>
<feature type="domain" description="Secretin/TonB short N-terminal" evidence="4">
    <location>
        <begin position="70"/>
        <end position="121"/>
    </location>
</feature>
<protein>
    <recommendedName>
        <fullName evidence="4">Secretin/TonB short N-terminal domain-containing protein</fullName>
    </recommendedName>
</protein>
<dbReference type="Proteomes" id="UP000521227">
    <property type="component" value="Unassembled WGS sequence"/>
</dbReference>
<dbReference type="SMART" id="SM00965">
    <property type="entry name" value="STN"/>
    <property type="match status" value="1"/>
</dbReference>
<gene>
    <name evidence="5" type="ORF">HNQ36_001794</name>
</gene>
<dbReference type="EMBL" id="JACHIJ010000002">
    <property type="protein sequence ID" value="MBB5051840.1"/>
    <property type="molecule type" value="Genomic_DNA"/>
</dbReference>
<dbReference type="RefSeq" id="WP_184083896.1">
    <property type="nucleotide sequence ID" value="NZ_JACHIJ010000002.1"/>
</dbReference>
<dbReference type="Pfam" id="PF07660">
    <property type="entry name" value="STN"/>
    <property type="match status" value="1"/>
</dbReference>
<dbReference type="InterPro" id="IPR011662">
    <property type="entry name" value="Secretin/TonB_short_N"/>
</dbReference>
<reference evidence="5 6" key="1">
    <citation type="submission" date="2020-08" db="EMBL/GenBank/DDBJ databases">
        <title>Genomic Encyclopedia of Type Strains, Phase IV (KMG-IV): sequencing the most valuable type-strain genomes for metagenomic binning, comparative biology and taxonomic classification.</title>
        <authorList>
            <person name="Goeker M."/>
        </authorList>
    </citation>
    <scope>NUCLEOTIDE SEQUENCE [LARGE SCALE GENOMIC DNA]</scope>
    <source>
        <strain evidence="5 6">DSM 17498</strain>
    </source>
</reference>
<dbReference type="SUPFAM" id="SSF74653">
    <property type="entry name" value="TolA/TonB C-terminal domain"/>
    <property type="match status" value="1"/>
</dbReference>